<organism evidence="1 2">
    <name type="scientific">Vibrio comitans NBRC 102076</name>
    <dbReference type="NCBI Taxonomy" id="1219078"/>
    <lineage>
        <taxon>Bacteria</taxon>
        <taxon>Pseudomonadati</taxon>
        <taxon>Pseudomonadota</taxon>
        <taxon>Gammaproteobacteria</taxon>
        <taxon>Vibrionales</taxon>
        <taxon>Vibrionaceae</taxon>
        <taxon>Vibrio</taxon>
    </lineage>
</organism>
<protein>
    <recommendedName>
        <fullName evidence="3">Serine protease</fullName>
    </recommendedName>
</protein>
<evidence type="ECO:0000313" key="1">
    <source>
        <dbReference type="EMBL" id="GEA62287.1"/>
    </source>
</evidence>
<dbReference type="RefSeq" id="WP_141272934.1">
    <property type="nucleotide sequence ID" value="NZ_BJLH01000018.1"/>
</dbReference>
<dbReference type="EMBL" id="BJLH01000018">
    <property type="protein sequence ID" value="GEA62287.1"/>
    <property type="molecule type" value="Genomic_DNA"/>
</dbReference>
<dbReference type="Pfam" id="PF13365">
    <property type="entry name" value="Trypsin_2"/>
    <property type="match status" value="1"/>
</dbReference>
<dbReference type="InterPro" id="IPR009003">
    <property type="entry name" value="Peptidase_S1_PA"/>
</dbReference>
<dbReference type="AlphaFoldDB" id="A0A4Y3ISS8"/>
<dbReference type="SUPFAM" id="SSF50494">
    <property type="entry name" value="Trypsin-like serine proteases"/>
    <property type="match status" value="1"/>
</dbReference>
<keyword evidence="2" id="KW-1185">Reference proteome</keyword>
<proteinExistence type="predicted"/>
<reference evidence="1 2" key="1">
    <citation type="submission" date="2019-06" db="EMBL/GenBank/DDBJ databases">
        <title>Whole genome shotgun sequence of Vibrio comitans NBRC 102076.</title>
        <authorList>
            <person name="Hosoyama A."/>
            <person name="Uohara A."/>
            <person name="Ohji S."/>
            <person name="Ichikawa N."/>
        </authorList>
    </citation>
    <scope>NUCLEOTIDE SEQUENCE [LARGE SCALE GENOMIC DNA]</scope>
    <source>
        <strain evidence="1 2">NBRC 102076</strain>
    </source>
</reference>
<evidence type="ECO:0000313" key="2">
    <source>
        <dbReference type="Proteomes" id="UP000318242"/>
    </source>
</evidence>
<comment type="caution">
    <text evidence="1">The sequence shown here is derived from an EMBL/GenBank/DDBJ whole genome shotgun (WGS) entry which is preliminary data.</text>
</comment>
<dbReference type="Gene3D" id="2.40.10.120">
    <property type="match status" value="1"/>
</dbReference>
<sequence>MNKVLVKFFLIILFMTPNLSLANLYLPTKEELIESYLFRVRGNVKSQEYGTAIAVHSEKGEVLLVTALHTLTDRNSISVFNHNGIEYPAKLLFESARYDLAVVRVSENIIESNSPLDQPIPMSTMRDDFLRCDIHEELTAIGFPQGKPHLRHIESKLLATKFKGREVGAEIDGKFIEEGISGGVALNTNKELAGIITEVHSSMGIAMLVKAGYLREFLDENSVNNNLMVHNPLLGEWKLVSGSIDDIVLAPVTHQENLRLASSGVVSGMARGRFCLRDTNKLIFEGMSAFSGARIHLKADATSDVTTPISFGNLTSCIASRAALFDFSSTSNKGAGFMLTLKCQQDAFSTSYNFSFVQVE</sequence>
<accession>A0A4Y3ISS8</accession>
<evidence type="ECO:0008006" key="3">
    <source>
        <dbReference type="Google" id="ProtNLM"/>
    </source>
</evidence>
<gene>
    <name evidence="1" type="ORF">VCO01S_34800</name>
</gene>
<dbReference type="Proteomes" id="UP000318242">
    <property type="component" value="Unassembled WGS sequence"/>
</dbReference>
<name>A0A4Y3ISS8_9VIBR</name>